<feature type="compositionally biased region" description="Low complexity" evidence="1">
    <location>
        <begin position="321"/>
        <end position="342"/>
    </location>
</feature>
<feature type="region of interest" description="Disordered" evidence="1">
    <location>
        <begin position="161"/>
        <end position="247"/>
    </location>
</feature>
<name>A0A7S0JY03_CAFRO</name>
<dbReference type="EMBL" id="HBET01011395">
    <property type="protein sequence ID" value="CAD8563493.1"/>
    <property type="molecule type" value="Transcribed_RNA"/>
</dbReference>
<accession>A0A7S0JY03</accession>
<reference evidence="2" key="1">
    <citation type="submission" date="2021-01" db="EMBL/GenBank/DDBJ databases">
        <authorList>
            <person name="Corre E."/>
            <person name="Pelletier E."/>
            <person name="Niang G."/>
            <person name="Scheremetjew M."/>
            <person name="Finn R."/>
            <person name="Kale V."/>
            <person name="Holt S."/>
            <person name="Cochrane G."/>
            <person name="Meng A."/>
            <person name="Brown T."/>
            <person name="Cohen L."/>
        </authorList>
    </citation>
    <scope>NUCLEOTIDE SEQUENCE</scope>
    <source>
        <strain evidence="2">E4-10</strain>
    </source>
</reference>
<gene>
    <name evidence="2" type="ORF">CROE0942_LOCUS7870</name>
</gene>
<sequence>MFLAHPTGMLAHIEESLVAMVPEGITSESAEVLAEVVAGGFFAALVKAPLHCDPAMEWRVIRSLAADLHPGATSRAFPLFAGAKAESIRRKASVAADDALTLSPEWTAFAHNLALQLEKRLVPGASMEAVQPCSNPFSDRAMARDTSNPFSSASVTSNPFGAATTVKGSIRSGEPAPVRLKRAMSRPGRGPSESSSSIGRGATFGARSVAFPTEDAPADPFSASRGRSRSRSPGWPGVSFAEPEPVPARSARCGAGYALFGSAGPSPPAYEPPSRPVFGRSEPVAPTGVALTPPMRPFGAASARDPASADAPTSTMFGVTSSSRASGPFGSAAPAPARGASSMLNPFG</sequence>
<feature type="compositionally biased region" description="Low complexity" evidence="1">
    <location>
        <begin position="185"/>
        <end position="201"/>
    </location>
</feature>
<organism evidence="2">
    <name type="scientific">Cafeteria roenbergensis</name>
    <name type="common">Marine flagellate</name>
    <dbReference type="NCBI Taxonomy" id="33653"/>
    <lineage>
        <taxon>Eukaryota</taxon>
        <taxon>Sar</taxon>
        <taxon>Stramenopiles</taxon>
        <taxon>Bigyra</taxon>
        <taxon>Opalozoa</taxon>
        <taxon>Bicosoecida</taxon>
        <taxon>Cafeteriaceae</taxon>
        <taxon>Cafeteria</taxon>
    </lineage>
</organism>
<evidence type="ECO:0000256" key="1">
    <source>
        <dbReference type="SAM" id="MobiDB-lite"/>
    </source>
</evidence>
<dbReference type="AlphaFoldDB" id="A0A7S0JY03"/>
<protein>
    <submittedName>
        <fullName evidence="2">Uncharacterized protein</fullName>
    </submittedName>
</protein>
<evidence type="ECO:0000313" key="2">
    <source>
        <dbReference type="EMBL" id="CAD8563493.1"/>
    </source>
</evidence>
<proteinExistence type="predicted"/>
<feature type="compositionally biased region" description="Low complexity" evidence="1">
    <location>
        <begin position="300"/>
        <end position="312"/>
    </location>
</feature>
<feature type="region of interest" description="Disordered" evidence="1">
    <location>
        <begin position="297"/>
        <end position="348"/>
    </location>
</feature>